<keyword evidence="10" id="KW-1208">Phospholipid metabolism</keyword>
<name>A0AAD3RRN4_CRYJA</name>
<dbReference type="Gene3D" id="1.20.120.1760">
    <property type="match status" value="1"/>
</dbReference>
<dbReference type="PANTHER" id="PTHR14269">
    <property type="entry name" value="CDP-DIACYLGLYCEROL--GLYCEROL-3-PHOSPHATE 3-PHOSPHATIDYLTRANSFERASE-RELATED"/>
    <property type="match status" value="1"/>
</dbReference>
<evidence type="ECO:0000256" key="6">
    <source>
        <dbReference type="ARBA" id="ARBA00022989"/>
    </source>
</evidence>
<evidence type="ECO:0000256" key="12">
    <source>
        <dbReference type="SAM" id="Phobius"/>
    </source>
</evidence>
<evidence type="ECO:0000256" key="7">
    <source>
        <dbReference type="ARBA" id="ARBA00023098"/>
    </source>
</evidence>
<evidence type="ECO:0008006" key="15">
    <source>
        <dbReference type="Google" id="ProtNLM"/>
    </source>
</evidence>
<dbReference type="AlphaFoldDB" id="A0AAD3RRN4"/>
<comment type="caution">
    <text evidence="13">The sequence shown here is derived from an EMBL/GenBank/DDBJ whole genome shotgun (WGS) entry which is preliminary data.</text>
</comment>
<evidence type="ECO:0000313" key="13">
    <source>
        <dbReference type="EMBL" id="GLJ59396.1"/>
    </source>
</evidence>
<proteinExistence type="inferred from homology"/>
<evidence type="ECO:0000256" key="5">
    <source>
        <dbReference type="ARBA" id="ARBA00022692"/>
    </source>
</evidence>
<evidence type="ECO:0000256" key="3">
    <source>
        <dbReference type="ARBA" id="ARBA00022516"/>
    </source>
</evidence>
<dbReference type="PROSITE" id="PS00379">
    <property type="entry name" value="CDP_ALCOHOL_P_TRANSF"/>
    <property type="match status" value="1"/>
</dbReference>
<evidence type="ECO:0000256" key="9">
    <source>
        <dbReference type="ARBA" id="ARBA00023209"/>
    </source>
</evidence>
<keyword evidence="8 12" id="KW-0472">Membrane</keyword>
<accession>A0AAD3RRN4</accession>
<dbReference type="GO" id="GO:0005739">
    <property type="term" value="C:mitochondrion"/>
    <property type="evidence" value="ECO:0007669"/>
    <property type="project" value="TreeGrafter"/>
</dbReference>
<keyword evidence="6 12" id="KW-1133">Transmembrane helix</keyword>
<evidence type="ECO:0000256" key="8">
    <source>
        <dbReference type="ARBA" id="ARBA00023136"/>
    </source>
</evidence>
<comment type="subcellular location">
    <subcellularLocation>
        <location evidence="1">Membrane</location>
        <topology evidence="1">Multi-pass membrane protein</topology>
    </subcellularLocation>
</comment>
<reference evidence="13" key="1">
    <citation type="submission" date="2022-12" db="EMBL/GenBank/DDBJ databases">
        <title>Chromosome-Level Genome Assembly of Japanese Cedar (Cryptomeriajaponica D. Don).</title>
        <authorList>
            <person name="Fujino T."/>
            <person name="Yamaguchi K."/>
            <person name="Yokoyama T."/>
            <person name="Hamanaka T."/>
            <person name="Harazono Y."/>
            <person name="Kamada H."/>
            <person name="Kobayashi W."/>
            <person name="Ujino-Ihara T."/>
            <person name="Uchiyama K."/>
            <person name="Matsumoto A."/>
            <person name="Izuno A."/>
            <person name="Tsumura Y."/>
            <person name="Toyoda A."/>
            <person name="Shigenobu S."/>
            <person name="Moriguchi Y."/>
            <person name="Ueno S."/>
            <person name="Kasahara M."/>
        </authorList>
    </citation>
    <scope>NUCLEOTIDE SEQUENCE</scope>
</reference>
<dbReference type="InterPro" id="IPR050324">
    <property type="entry name" value="CDP-alcohol_PTase-I"/>
</dbReference>
<dbReference type="Pfam" id="PF01066">
    <property type="entry name" value="CDP-OH_P_transf"/>
    <property type="match status" value="1"/>
</dbReference>
<dbReference type="GO" id="GO:0008444">
    <property type="term" value="F:CDP-diacylglycerol-glycerol-3-phosphate 3-phosphatidyltransferase activity"/>
    <property type="evidence" value="ECO:0007669"/>
    <property type="project" value="InterPro"/>
</dbReference>
<evidence type="ECO:0000313" key="14">
    <source>
        <dbReference type="Proteomes" id="UP001234787"/>
    </source>
</evidence>
<evidence type="ECO:0000256" key="1">
    <source>
        <dbReference type="ARBA" id="ARBA00004141"/>
    </source>
</evidence>
<keyword evidence="7" id="KW-0443">Lipid metabolism</keyword>
<keyword evidence="5 12" id="KW-0812">Transmembrane</keyword>
<evidence type="ECO:0000256" key="4">
    <source>
        <dbReference type="ARBA" id="ARBA00022679"/>
    </source>
</evidence>
<dbReference type="GO" id="GO:0046474">
    <property type="term" value="P:glycerophospholipid biosynthetic process"/>
    <property type="evidence" value="ECO:0007669"/>
    <property type="project" value="TreeGrafter"/>
</dbReference>
<organism evidence="13 14">
    <name type="scientific">Cryptomeria japonica</name>
    <name type="common">Japanese cedar</name>
    <name type="synonym">Cupressus japonica</name>
    <dbReference type="NCBI Taxonomy" id="3369"/>
    <lineage>
        <taxon>Eukaryota</taxon>
        <taxon>Viridiplantae</taxon>
        <taxon>Streptophyta</taxon>
        <taxon>Embryophyta</taxon>
        <taxon>Tracheophyta</taxon>
        <taxon>Spermatophyta</taxon>
        <taxon>Pinopsida</taxon>
        <taxon>Pinidae</taxon>
        <taxon>Conifers II</taxon>
        <taxon>Cupressales</taxon>
        <taxon>Cupressaceae</taxon>
        <taxon>Cryptomeria</taxon>
    </lineage>
</organism>
<protein>
    <recommendedName>
        <fullName evidence="15">CDP-diacylglycerol--glycerol-3-phosphate 3-phosphatidyltransferase</fullName>
    </recommendedName>
</protein>
<dbReference type="InterPro" id="IPR048254">
    <property type="entry name" value="CDP_ALCOHOL_P_TRANSF_CS"/>
</dbReference>
<dbReference type="InterPro" id="IPR000462">
    <property type="entry name" value="CDP-OH_P_trans"/>
</dbReference>
<sequence length="199" mass="22253">MKKRTNWPDPTKKVFTLPNILTMSRIATAPAIGYFIWNGMYNPAMACFAYAAATDFLDGFIARRLNQETDVGTMLDPIADKLLLTTSFVALFNVGLLPLWATKIFIFRDLMLIGCGTTIRCIGFDGKLTWRKFLDLKNYPTIGFTPTYTGKCNTALQCLIVATHLTTNQLAGSPIYDWSIFGLHSVTALTNMYLIISVR</sequence>
<dbReference type="InterPro" id="IPR004570">
    <property type="entry name" value="Phosphatidylglycerol_P_synth"/>
</dbReference>
<dbReference type="PIRSF" id="PIRSF000847">
    <property type="entry name" value="Phos_ph_gly_syn"/>
    <property type="match status" value="1"/>
</dbReference>
<keyword evidence="14" id="KW-1185">Reference proteome</keyword>
<gene>
    <name evidence="13" type="ORF">SUGI_1507190</name>
</gene>
<comment type="similarity">
    <text evidence="2 11">Belongs to the CDP-alcohol phosphatidyltransferase class-I family.</text>
</comment>
<evidence type="ECO:0000256" key="2">
    <source>
        <dbReference type="ARBA" id="ARBA00010441"/>
    </source>
</evidence>
<keyword evidence="4 11" id="KW-0808">Transferase</keyword>
<dbReference type="InterPro" id="IPR043130">
    <property type="entry name" value="CDP-OH_PTrfase_TM_dom"/>
</dbReference>
<evidence type="ECO:0000256" key="10">
    <source>
        <dbReference type="ARBA" id="ARBA00023264"/>
    </source>
</evidence>
<keyword evidence="3" id="KW-0444">Lipid biosynthesis</keyword>
<dbReference type="Proteomes" id="UP001234787">
    <property type="component" value="Unassembled WGS sequence"/>
</dbReference>
<dbReference type="GO" id="GO:0016020">
    <property type="term" value="C:membrane"/>
    <property type="evidence" value="ECO:0007669"/>
    <property type="project" value="UniProtKB-SubCell"/>
</dbReference>
<evidence type="ECO:0000256" key="11">
    <source>
        <dbReference type="RuleBase" id="RU003750"/>
    </source>
</evidence>
<feature type="transmembrane region" description="Helical" evidence="12">
    <location>
        <begin position="82"/>
        <end position="101"/>
    </location>
</feature>
<dbReference type="EMBL" id="BSEH01000901">
    <property type="protein sequence ID" value="GLJ59396.1"/>
    <property type="molecule type" value="Genomic_DNA"/>
</dbReference>
<dbReference type="PANTHER" id="PTHR14269:SF11">
    <property type="entry name" value="CDP-DIACYLGLYCEROL--GLYCEROL-3-PHOSPHATE 3-PHOSPHATIDYLTRANSFERASE"/>
    <property type="match status" value="1"/>
</dbReference>
<keyword evidence="9" id="KW-0594">Phospholipid biosynthesis</keyword>